<evidence type="ECO:0008006" key="3">
    <source>
        <dbReference type="Google" id="ProtNLM"/>
    </source>
</evidence>
<name>A0A1W2ATK5_9BURK</name>
<keyword evidence="2" id="KW-1185">Reference proteome</keyword>
<reference evidence="1 2" key="1">
    <citation type="submission" date="2017-04" db="EMBL/GenBank/DDBJ databases">
        <authorList>
            <person name="Afonso C.L."/>
            <person name="Miller P.J."/>
            <person name="Scott M.A."/>
            <person name="Spackman E."/>
            <person name="Goraichik I."/>
            <person name="Dimitrov K.M."/>
            <person name="Suarez D.L."/>
            <person name="Swayne D.E."/>
        </authorList>
    </citation>
    <scope>NUCLEOTIDE SEQUENCE [LARGE SCALE GENOMIC DNA]</scope>
    <source>
        <strain evidence="1 2">VK13</strain>
    </source>
</reference>
<accession>A0A1W2ATK5</accession>
<evidence type="ECO:0000313" key="2">
    <source>
        <dbReference type="Proteomes" id="UP000192708"/>
    </source>
</evidence>
<proteinExistence type="predicted"/>
<dbReference type="InterPro" id="IPR014991">
    <property type="entry name" value="DUF1840"/>
</dbReference>
<dbReference type="Proteomes" id="UP000192708">
    <property type="component" value="Unassembled WGS sequence"/>
</dbReference>
<evidence type="ECO:0000313" key="1">
    <source>
        <dbReference type="EMBL" id="SMC64015.1"/>
    </source>
</evidence>
<protein>
    <recommendedName>
        <fullName evidence="3">DUF1840 domain-containing protein</fullName>
    </recommendedName>
</protein>
<dbReference type="STRING" id="1938817.SAMN06296008_11082"/>
<dbReference type="AlphaFoldDB" id="A0A1W2ATK5"/>
<sequence length="108" mass="12222">MDSVVYAKKMLYKFQSKNSANCLMLEDLTKKIFLTIGKKLEPTGILTVDTLPTLIRTLESAIEQDVIARSTMSREELASSDRLGQRAFPFLTLLKSAHKYQEPIVWGV</sequence>
<dbReference type="Pfam" id="PF08895">
    <property type="entry name" value="DUF1840"/>
    <property type="match status" value="1"/>
</dbReference>
<organism evidence="1 2">
    <name type="scientific">Polynucleobacter kasalickyi</name>
    <dbReference type="NCBI Taxonomy" id="1938817"/>
    <lineage>
        <taxon>Bacteria</taxon>
        <taxon>Pseudomonadati</taxon>
        <taxon>Pseudomonadota</taxon>
        <taxon>Betaproteobacteria</taxon>
        <taxon>Burkholderiales</taxon>
        <taxon>Burkholderiaceae</taxon>
        <taxon>Polynucleobacter</taxon>
    </lineage>
</organism>
<dbReference type="EMBL" id="FWXJ01000010">
    <property type="protein sequence ID" value="SMC64015.1"/>
    <property type="molecule type" value="Genomic_DNA"/>
</dbReference>
<gene>
    <name evidence="1" type="ORF">SAMN06296008_11082</name>
</gene>